<feature type="compositionally biased region" description="Basic and acidic residues" evidence="2">
    <location>
        <begin position="15"/>
        <end position="27"/>
    </location>
</feature>
<sequence length="790" mass="88628">MAQNAHLQQQQSGIESERDSAVQEREELRGAHEQLLRDHERLTVLHERQAMEYEALMGKHACLKNVHRTLELENRTLQDRYNNLLQQRAKLEDLEKTLKEEQMRISLEKEKHQTTAAECCRLRDEKDWLNRTYNQVLSDNEALTADHKLLKSQLNEANLKHTWLEADFSKLKKEYQELDISSTKLTNQCELLSQLKGNLEEENRHLISQIETLMLQNRTLLEQNMESKDLFHVEERQYIDKLNDLRRQKEKLEEKIMDQYRFYEPSPPRRRGNWITLKLKKLMKSSSRENEPETTHVAAAEPQLCSHDNGSFISSDGSGGSASTSAGDFTSQQRSSTLSSLSHPSTSFEAKQDTDVDECQEDLLTSSLSISISSILQHPHHPTTLPSGHFNNNTTDTGPRVSELWLTDKDSNGSTVPSGCEDSDRLQNHGMNVVQCGLLSESSGELSLSLENEPWSNGSSPVQQPPSCNSSSSYQPPSDTSSPQPRTNLQEHMEKASTMPTPSSLNSDMVQRQKDLVLSQDFWLTRGTKTIRRGSRTKMSRRSSDSGGADKTNSELNRVSSKNETAQASACSPITVLYVQGKSSSMSGCLNCFSTRLVKEGQLGEFRSPKSLPRASSVISSAEGSSRRSSVSSECRRTIQTEPAQTTEKNCTQEQTQCQRQEQNPDTRNSQPGPIPPVKPPRDPTVIVPTEHHTFTLQDPSLGSSFTFKSVFSDTIFSDSEPTTTTLFDTVDMSTNLLCPNSSAEQNSPPERKETAEKTPQALFSSENEQSGKTENAKGLDGKDRLLTVT</sequence>
<feature type="coiled-coil region" evidence="1">
    <location>
        <begin position="67"/>
        <end position="111"/>
    </location>
</feature>
<dbReference type="EMBL" id="JAHHUM010000107">
    <property type="protein sequence ID" value="KAK5622535.1"/>
    <property type="molecule type" value="Genomic_DNA"/>
</dbReference>
<dbReference type="GO" id="GO:0008017">
    <property type="term" value="F:microtubule binding"/>
    <property type="evidence" value="ECO:0007669"/>
    <property type="project" value="TreeGrafter"/>
</dbReference>
<dbReference type="Proteomes" id="UP001311232">
    <property type="component" value="Unassembled WGS sequence"/>
</dbReference>
<feature type="compositionally biased region" description="Low complexity" evidence="2">
    <location>
        <begin position="310"/>
        <end position="347"/>
    </location>
</feature>
<feature type="compositionally biased region" description="Polar residues" evidence="2">
    <location>
        <begin position="1"/>
        <end position="14"/>
    </location>
</feature>
<feature type="region of interest" description="Disordered" evidence="2">
    <location>
        <begin position="449"/>
        <end position="507"/>
    </location>
</feature>
<accession>A0AAV9SMJ5</accession>
<comment type="caution">
    <text evidence="3">The sequence shown here is derived from an EMBL/GenBank/DDBJ whole genome shotgun (WGS) entry which is preliminary data.</text>
</comment>
<evidence type="ECO:0000313" key="3">
    <source>
        <dbReference type="EMBL" id="KAK5622535.1"/>
    </source>
</evidence>
<keyword evidence="1" id="KW-0175">Coiled coil</keyword>
<feature type="region of interest" description="Disordered" evidence="2">
    <location>
        <begin position="532"/>
        <end position="567"/>
    </location>
</feature>
<protein>
    <submittedName>
        <fullName evidence="3">Uncharacterized protein</fullName>
    </submittedName>
</protein>
<keyword evidence="4" id="KW-1185">Reference proteome</keyword>
<dbReference type="GO" id="GO:0051959">
    <property type="term" value="F:dynein light intermediate chain binding"/>
    <property type="evidence" value="ECO:0007669"/>
    <property type="project" value="TreeGrafter"/>
</dbReference>
<proteinExistence type="predicted"/>
<feature type="region of interest" description="Disordered" evidence="2">
    <location>
        <begin position="607"/>
        <end position="687"/>
    </location>
</feature>
<feature type="compositionally biased region" description="Polar residues" evidence="2">
    <location>
        <begin position="498"/>
        <end position="507"/>
    </location>
</feature>
<feature type="region of interest" description="Disordered" evidence="2">
    <location>
        <begin position="1"/>
        <end position="27"/>
    </location>
</feature>
<dbReference type="GO" id="GO:0005737">
    <property type="term" value="C:cytoplasm"/>
    <property type="evidence" value="ECO:0007669"/>
    <property type="project" value="TreeGrafter"/>
</dbReference>
<feature type="compositionally biased region" description="Polar residues" evidence="2">
    <location>
        <begin position="554"/>
        <end position="567"/>
    </location>
</feature>
<dbReference type="GO" id="GO:0030705">
    <property type="term" value="P:cytoskeleton-dependent intracellular transport"/>
    <property type="evidence" value="ECO:0007669"/>
    <property type="project" value="TreeGrafter"/>
</dbReference>
<feature type="region of interest" description="Disordered" evidence="2">
    <location>
        <begin position="739"/>
        <end position="790"/>
    </location>
</feature>
<dbReference type="GO" id="GO:0031122">
    <property type="term" value="P:cytoplasmic microtubule organization"/>
    <property type="evidence" value="ECO:0007669"/>
    <property type="project" value="TreeGrafter"/>
</dbReference>
<evidence type="ECO:0000256" key="1">
    <source>
        <dbReference type="SAM" id="Coils"/>
    </source>
</evidence>
<name>A0AAV9SMJ5_9TELE</name>
<organism evidence="3 4">
    <name type="scientific">Crenichthys baileyi</name>
    <name type="common">White River springfish</name>
    <dbReference type="NCBI Taxonomy" id="28760"/>
    <lineage>
        <taxon>Eukaryota</taxon>
        <taxon>Metazoa</taxon>
        <taxon>Chordata</taxon>
        <taxon>Craniata</taxon>
        <taxon>Vertebrata</taxon>
        <taxon>Euteleostomi</taxon>
        <taxon>Actinopterygii</taxon>
        <taxon>Neopterygii</taxon>
        <taxon>Teleostei</taxon>
        <taxon>Neoteleostei</taxon>
        <taxon>Acanthomorphata</taxon>
        <taxon>Ovalentaria</taxon>
        <taxon>Atherinomorphae</taxon>
        <taxon>Cyprinodontiformes</taxon>
        <taxon>Goodeidae</taxon>
        <taxon>Crenichthys</taxon>
    </lineage>
</organism>
<feature type="region of interest" description="Disordered" evidence="2">
    <location>
        <begin position="379"/>
        <end position="426"/>
    </location>
</feature>
<feature type="compositionally biased region" description="Polar residues" evidence="2">
    <location>
        <begin position="640"/>
        <end position="649"/>
    </location>
</feature>
<gene>
    <name evidence="3" type="ORF">CRENBAI_002134</name>
</gene>
<feature type="compositionally biased region" description="Low complexity" evidence="2">
    <location>
        <begin position="650"/>
        <end position="664"/>
    </location>
</feature>
<feature type="compositionally biased region" description="Polar residues" evidence="2">
    <location>
        <begin position="384"/>
        <end position="397"/>
    </location>
</feature>
<feature type="coiled-coil region" evidence="1">
    <location>
        <begin position="140"/>
        <end position="262"/>
    </location>
</feature>
<dbReference type="PANTHER" id="PTHR18947:SF30">
    <property type="entry name" value="GIRDIN"/>
    <property type="match status" value="1"/>
</dbReference>
<feature type="compositionally biased region" description="Low complexity" evidence="2">
    <location>
        <begin position="459"/>
        <end position="485"/>
    </location>
</feature>
<feature type="region of interest" description="Disordered" evidence="2">
    <location>
        <begin position="285"/>
        <end position="355"/>
    </location>
</feature>
<feature type="compositionally biased region" description="Low complexity" evidence="2">
    <location>
        <begin position="614"/>
        <end position="633"/>
    </location>
</feature>
<dbReference type="PANTHER" id="PTHR18947">
    <property type="entry name" value="HOOK PROTEINS"/>
    <property type="match status" value="1"/>
</dbReference>
<feature type="compositionally biased region" description="Basic and acidic residues" evidence="2">
    <location>
        <begin position="770"/>
        <end position="790"/>
    </location>
</feature>
<evidence type="ECO:0000313" key="4">
    <source>
        <dbReference type="Proteomes" id="UP001311232"/>
    </source>
</evidence>
<dbReference type="GO" id="GO:0005813">
    <property type="term" value="C:centrosome"/>
    <property type="evidence" value="ECO:0007669"/>
    <property type="project" value="TreeGrafter"/>
</dbReference>
<feature type="compositionally biased region" description="Polar residues" evidence="2">
    <location>
        <begin position="739"/>
        <end position="749"/>
    </location>
</feature>
<feature type="compositionally biased region" description="Basic residues" evidence="2">
    <location>
        <begin position="532"/>
        <end position="541"/>
    </location>
</feature>
<dbReference type="AlphaFoldDB" id="A0AAV9SMJ5"/>
<evidence type="ECO:0000256" key="2">
    <source>
        <dbReference type="SAM" id="MobiDB-lite"/>
    </source>
</evidence>
<reference evidence="3 4" key="1">
    <citation type="submission" date="2021-06" db="EMBL/GenBank/DDBJ databases">
        <authorList>
            <person name="Palmer J.M."/>
        </authorList>
    </citation>
    <scope>NUCLEOTIDE SEQUENCE [LARGE SCALE GENOMIC DNA]</scope>
    <source>
        <strain evidence="3 4">MEX-2019</strain>
        <tissue evidence="3">Muscle</tissue>
    </source>
</reference>